<dbReference type="OrthoDB" id="9876299at2759"/>
<dbReference type="eggNOG" id="KOG1611">
    <property type="taxonomic scope" value="Eukaryota"/>
</dbReference>
<organism evidence="4 5">
    <name type="scientific">Pestalotiopsis fici (strain W106-1 / CGMCC3.15140)</name>
    <dbReference type="NCBI Taxonomy" id="1229662"/>
    <lineage>
        <taxon>Eukaryota</taxon>
        <taxon>Fungi</taxon>
        <taxon>Dikarya</taxon>
        <taxon>Ascomycota</taxon>
        <taxon>Pezizomycotina</taxon>
        <taxon>Sordariomycetes</taxon>
        <taxon>Xylariomycetidae</taxon>
        <taxon>Amphisphaeriales</taxon>
        <taxon>Sporocadaceae</taxon>
        <taxon>Pestalotiopsis</taxon>
    </lineage>
</organism>
<dbReference type="AlphaFoldDB" id="W3WI57"/>
<dbReference type="SUPFAM" id="SSF51735">
    <property type="entry name" value="NAD(P)-binding Rossmann-fold domains"/>
    <property type="match status" value="1"/>
</dbReference>
<dbReference type="PANTHER" id="PTHR43544:SF7">
    <property type="entry name" value="NADB-LER2"/>
    <property type="match status" value="1"/>
</dbReference>
<dbReference type="GeneID" id="19279532"/>
<evidence type="ECO:0000256" key="2">
    <source>
        <dbReference type="ARBA" id="ARBA00022857"/>
    </source>
</evidence>
<dbReference type="InterPro" id="IPR036291">
    <property type="entry name" value="NAD(P)-bd_dom_sf"/>
</dbReference>
<evidence type="ECO:0000313" key="4">
    <source>
        <dbReference type="EMBL" id="ETS73573.1"/>
    </source>
</evidence>
<dbReference type="CDD" id="cd05325">
    <property type="entry name" value="carb_red_sniffer_like_SDR_c"/>
    <property type="match status" value="1"/>
</dbReference>
<dbReference type="InterPro" id="IPR051468">
    <property type="entry name" value="Fungal_SecMetab_SDRs"/>
</dbReference>
<dbReference type="InterPro" id="IPR020904">
    <property type="entry name" value="Sc_DH/Rdtase_CS"/>
</dbReference>
<dbReference type="GO" id="GO:0005737">
    <property type="term" value="C:cytoplasm"/>
    <property type="evidence" value="ECO:0007669"/>
    <property type="project" value="TreeGrafter"/>
</dbReference>
<dbReference type="Proteomes" id="UP000030651">
    <property type="component" value="Unassembled WGS sequence"/>
</dbReference>
<evidence type="ECO:0000256" key="1">
    <source>
        <dbReference type="ARBA" id="ARBA00006484"/>
    </source>
</evidence>
<dbReference type="FunCoup" id="W3WI57">
    <property type="interactions" value="112"/>
</dbReference>
<dbReference type="PRINTS" id="PR00081">
    <property type="entry name" value="GDHRDH"/>
</dbReference>
<dbReference type="EMBL" id="KI912121">
    <property type="protein sequence ID" value="ETS73573.1"/>
    <property type="molecule type" value="Genomic_DNA"/>
</dbReference>
<dbReference type="RefSeq" id="XP_007841291.1">
    <property type="nucleotide sequence ID" value="XM_007843100.1"/>
</dbReference>
<keyword evidence="2" id="KW-0521">NADP</keyword>
<name>W3WI57_PESFW</name>
<reference evidence="5" key="1">
    <citation type="journal article" date="2015" name="BMC Genomics">
        <title>Genomic and transcriptomic analysis of the endophytic fungus Pestalotiopsis fici reveals its lifestyle and high potential for synthesis of natural products.</title>
        <authorList>
            <person name="Wang X."/>
            <person name="Zhang X."/>
            <person name="Liu L."/>
            <person name="Xiang M."/>
            <person name="Wang W."/>
            <person name="Sun X."/>
            <person name="Che Y."/>
            <person name="Guo L."/>
            <person name="Liu G."/>
            <person name="Guo L."/>
            <person name="Wang C."/>
            <person name="Yin W.B."/>
            <person name="Stadler M."/>
            <person name="Zhang X."/>
            <person name="Liu X."/>
        </authorList>
    </citation>
    <scope>NUCLEOTIDE SEQUENCE [LARGE SCALE GENOMIC DNA]</scope>
    <source>
        <strain evidence="5">W106-1 / CGMCC3.15140</strain>
    </source>
</reference>
<dbReference type="Pfam" id="PF00106">
    <property type="entry name" value="adh_short"/>
    <property type="match status" value="1"/>
</dbReference>
<evidence type="ECO:0000313" key="5">
    <source>
        <dbReference type="Proteomes" id="UP000030651"/>
    </source>
</evidence>
<dbReference type="KEGG" id="pfy:PFICI_14519"/>
<dbReference type="InterPro" id="IPR002347">
    <property type="entry name" value="SDR_fam"/>
</dbReference>
<accession>W3WI57</accession>
<sequence length="252" mass="26881">MSDNPVVVLISGVSRGIGRGFAEAYLSRPNHTVIGSIRDDASPEVAELRAFEPAEGSKLILIHIESTEPEDAAKAIKGIKATGIRYIDIAIANAGGSPPIQSMDSVSASSMVAAFEVNAVGPLLLFQACKSLLKASKRKPKWVSISTGGGSISLIGEIRSYIGPAYGASKAALNWLTAAFHHENDWLISVALHPGLVQTAPGNWLARKFGMERAPYTIEYSVKQMMKIIDEASKEQTSGKFIRAVGGGEMNW</sequence>
<dbReference type="HOGENOM" id="CLU_010194_9_1_1"/>
<dbReference type="Gene3D" id="3.40.50.720">
    <property type="entry name" value="NAD(P)-binding Rossmann-like Domain"/>
    <property type="match status" value="1"/>
</dbReference>
<evidence type="ECO:0000256" key="3">
    <source>
        <dbReference type="ARBA" id="ARBA00023002"/>
    </source>
</evidence>
<dbReference type="OMA" id="WILPAYG"/>
<dbReference type="InParanoid" id="W3WI57"/>
<keyword evidence="5" id="KW-1185">Reference proteome</keyword>
<keyword evidence="3" id="KW-0560">Oxidoreductase</keyword>
<comment type="similarity">
    <text evidence="1">Belongs to the short-chain dehydrogenases/reductases (SDR) family.</text>
</comment>
<dbReference type="PANTHER" id="PTHR43544">
    <property type="entry name" value="SHORT-CHAIN DEHYDROGENASE/REDUCTASE"/>
    <property type="match status" value="1"/>
</dbReference>
<gene>
    <name evidence="4" type="ORF">PFICI_14519</name>
</gene>
<protein>
    <submittedName>
        <fullName evidence="4">Uncharacterized protein</fullName>
    </submittedName>
</protein>
<proteinExistence type="inferred from homology"/>
<dbReference type="GO" id="GO:0016491">
    <property type="term" value="F:oxidoreductase activity"/>
    <property type="evidence" value="ECO:0007669"/>
    <property type="project" value="UniProtKB-KW"/>
</dbReference>
<dbReference type="PROSITE" id="PS00061">
    <property type="entry name" value="ADH_SHORT"/>
    <property type="match status" value="1"/>
</dbReference>